<dbReference type="SUPFAM" id="SSF52172">
    <property type="entry name" value="CheY-like"/>
    <property type="match status" value="1"/>
</dbReference>
<keyword evidence="3" id="KW-0805">Transcription regulation</keyword>
<dbReference type="InterPro" id="IPR039420">
    <property type="entry name" value="WalR-like"/>
</dbReference>
<feature type="compositionally biased region" description="Low complexity" evidence="8">
    <location>
        <begin position="152"/>
        <end position="172"/>
    </location>
</feature>
<protein>
    <submittedName>
        <fullName evidence="11">Two-component system response regulator</fullName>
    </submittedName>
</protein>
<gene>
    <name evidence="11" type="ORF">A9Q02_09560</name>
</gene>
<evidence type="ECO:0000259" key="9">
    <source>
        <dbReference type="PROSITE" id="PS50110"/>
    </source>
</evidence>
<feature type="domain" description="Response regulatory" evidence="9">
    <location>
        <begin position="6"/>
        <end position="120"/>
    </location>
</feature>
<dbReference type="PANTHER" id="PTHR48111">
    <property type="entry name" value="REGULATOR OF RPOS"/>
    <property type="match status" value="1"/>
</dbReference>
<reference evidence="11 12" key="1">
    <citation type="submission" date="2016-05" db="EMBL/GenBank/DDBJ databases">
        <authorList>
            <person name="Lavstsen T."/>
            <person name="Jespersen J.S."/>
        </authorList>
    </citation>
    <scope>NUCLEOTIDE SEQUENCE [LARGE SCALE GENOMIC DNA]</scope>
    <source>
        <strain evidence="11 12">B7-9</strain>
    </source>
</reference>
<dbReference type="GO" id="GO:0006355">
    <property type="term" value="P:regulation of DNA-templated transcription"/>
    <property type="evidence" value="ECO:0007669"/>
    <property type="project" value="InterPro"/>
</dbReference>
<dbReference type="SMART" id="SM00862">
    <property type="entry name" value="Trans_reg_C"/>
    <property type="match status" value="1"/>
</dbReference>
<keyword evidence="4 7" id="KW-0238">DNA-binding</keyword>
<sequence>MTQSAHILVVDDEQNIRLTLSTLLSRAGYIVTVAASGEEAVAMFERQQFDLMLVDLQMPGINGIQVVEALRQRSNDTVVIILTGHGSLETAIEGLHQGIFDYMLKTSDPGQIIERVKAGLNERMKRQRQHALINAIGAAAQELTGAMPGDDTATPLAATTPAPSSPATQPTPVMSTTSSNDRQVLIGQLQLDTWHQTAMLGGRSLNLTPTEFRLLLCLAEHAGQMLSYTQLVRCAQGYEANDMEAGELIKPHIHHLRQKIEPDPSAPRYLLNVRGKGYILQID</sequence>
<dbReference type="FunFam" id="3.40.50.2300:FF:000001">
    <property type="entry name" value="DNA-binding response regulator PhoB"/>
    <property type="match status" value="1"/>
</dbReference>
<dbReference type="GO" id="GO:0032993">
    <property type="term" value="C:protein-DNA complex"/>
    <property type="evidence" value="ECO:0007669"/>
    <property type="project" value="TreeGrafter"/>
</dbReference>
<dbReference type="GO" id="GO:0000976">
    <property type="term" value="F:transcription cis-regulatory region binding"/>
    <property type="evidence" value="ECO:0007669"/>
    <property type="project" value="TreeGrafter"/>
</dbReference>
<dbReference type="SUPFAM" id="SSF46894">
    <property type="entry name" value="C-terminal effector domain of the bipartite response regulators"/>
    <property type="match status" value="1"/>
</dbReference>
<evidence type="ECO:0000256" key="4">
    <source>
        <dbReference type="ARBA" id="ARBA00023125"/>
    </source>
</evidence>
<dbReference type="InterPro" id="IPR001867">
    <property type="entry name" value="OmpR/PhoB-type_DNA-bd"/>
</dbReference>
<dbReference type="PROSITE" id="PS50110">
    <property type="entry name" value="RESPONSE_REGULATORY"/>
    <property type="match status" value="1"/>
</dbReference>
<evidence type="ECO:0000259" key="10">
    <source>
        <dbReference type="PROSITE" id="PS51755"/>
    </source>
</evidence>
<dbReference type="InterPro" id="IPR001789">
    <property type="entry name" value="Sig_transdc_resp-reg_receiver"/>
</dbReference>
<dbReference type="Gene3D" id="3.40.50.2300">
    <property type="match status" value="1"/>
</dbReference>
<dbReference type="OrthoDB" id="9808843at2"/>
<dbReference type="AlphaFoldDB" id="A0A2H3KQ20"/>
<evidence type="ECO:0000256" key="2">
    <source>
        <dbReference type="ARBA" id="ARBA00023012"/>
    </source>
</evidence>
<evidence type="ECO:0000256" key="8">
    <source>
        <dbReference type="SAM" id="MobiDB-lite"/>
    </source>
</evidence>
<dbReference type="PANTHER" id="PTHR48111:SF50">
    <property type="entry name" value="KDP OPERON TRANSCRIPTIONAL REGULATORY PROTEIN KDPE"/>
    <property type="match status" value="1"/>
</dbReference>
<dbReference type="InterPro" id="IPR036388">
    <property type="entry name" value="WH-like_DNA-bd_sf"/>
</dbReference>
<dbReference type="GO" id="GO:0000156">
    <property type="term" value="F:phosphorelay response regulator activity"/>
    <property type="evidence" value="ECO:0007669"/>
    <property type="project" value="TreeGrafter"/>
</dbReference>
<proteinExistence type="predicted"/>
<evidence type="ECO:0000313" key="11">
    <source>
        <dbReference type="EMBL" id="PDW00431.1"/>
    </source>
</evidence>
<dbReference type="CDD" id="cd00383">
    <property type="entry name" value="trans_reg_C"/>
    <property type="match status" value="1"/>
</dbReference>
<dbReference type="RefSeq" id="WP_097650973.1">
    <property type="nucleotide sequence ID" value="NZ_LYXE01000041.1"/>
</dbReference>
<feature type="DNA-binding region" description="OmpR/PhoB-type" evidence="7">
    <location>
        <begin position="181"/>
        <end position="282"/>
    </location>
</feature>
<dbReference type="Gene3D" id="1.10.10.10">
    <property type="entry name" value="Winged helix-like DNA-binding domain superfamily/Winged helix DNA-binding domain"/>
    <property type="match status" value="1"/>
</dbReference>
<feature type="domain" description="OmpR/PhoB-type" evidence="10">
    <location>
        <begin position="181"/>
        <end position="282"/>
    </location>
</feature>
<dbReference type="PROSITE" id="PS51755">
    <property type="entry name" value="OMPR_PHOB"/>
    <property type="match status" value="1"/>
</dbReference>
<comment type="caution">
    <text evidence="11">The sequence shown here is derived from an EMBL/GenBank/DDBJ whole genome shotgun (WGS) entry which is preliminary data.</text>
</comment>
<dbReference type="GO" id="GO:0005829">
    <property type="term" value="C:cytosol"/>
    <property type="evidence" value="ECO:0007669"/>
    <property type="project" value="TreeGrafter"/>
</dbReference>
<evidence type="ECO:0000313" key="12">
    <source>
        <dbReference type="Proteomes" id="UP000220922"/>
    </source>
</evidence>
<dbReference type="Proteomes" id="UP000220922">
    <property type="component" value="Unassembled WGS sequence"/>
</dbReference>
<feature type="region of interest" description="Disordered" evidence="8">
    <location>
        <begin position="145"/>
        <end position="180"/>
    </location>
</feature>
<evidence type="ECO:0000256" key="6">
    <source>
        <dbReference type="PROSITE-ProRule" id="PRU00169"/>
    </source>
</evidence>
<evidence type="ECO:0000256" key="5">
    <source>
        <dbReference type="ARBA" id="ARBA00023163"/>
    </source>
</evidence>
<keyword evidence="5" id="KW-0804">Transcription</keyword>
<name>A0A2H3KQ20_9CHLR</name>
<keyword evidence="12" id="KW-1185">Reference proteome</keyword>
<evidence type="ECO:0000256" key="1">
    <source>
        <dbReference type="ARBA" id="ARBA00022553"/>
    </source>
</evidence>
<feature type="modified residue" description="4-aspartylphosphate" evidence="6">
    <location>
        <position position="55"/>
    </location>
</feature>
<dbReference type="InterPro" id="IPR016032">
    <property type="entry name" value="Sig_transdc_resp-reg_C-effctor"/>
</dbReference>
<keyword evidence="1 6" id="KW-0597">Phosphoprotein</keyword>
<accession>A0A2H3KQ20</accession>
<dbReference type="InterPro" id="IPR011006">
    <property type="entry name" value="CheY-like_superfamily"/>
</dbReference>
<dbReference type="EMBL" id="LYXE01000041">
    <property type="protein sequence ID" value="PDW00431.1"/>
    <property type="molecule type" value="Genomic_DNA"/>
</dbReference>
<evidence type="ECO:0000256" key="3">
    <source>
        <dbReference type="ARBA" id="ARBA00023015"/>
    </source>
</evidence>
<keyword evidence="2" id="KW-0902">Two-component regulatory system</keyword>
<organism evidence="11 12">
    <name type="scientific">Candidatus Chloroploca asiatica</name>
    <dbReference type="NCBI Taxonomy" id="1506545"/>
    <lineage>
        <taxon>Bacteria</taxon>
        <taxon>Bacillati</taxon>
        <taxon>Chloroflexota</taxon>
        <taxon>Chloroflexia</taxon>
        <taxon>Chloroflexales</taxon>
        <taxon>Chloroflexineae</taxon>
        <taxon>Oscillochloridaceae</taxon>
        <taxon>Candidatus Chloroploca</taxon>
    </lineage>
</organism>
<dbReference type="Pfam" id="PF00486">
    <property type="entry name" value="Trans_reg_C"/>
    <property type="match status" value="1"/>
</dbReference>
<dbReference type="Pfam" id="PF00072">
    <property type="entry name" value="Response_reg"/>
    <property type="match status" value="1"/>
</dbReference>
<dbReference type="SMART" id="SM00448">
    <property type="entry name" value="REC"/>
    <property type="match status" value="1"/>
</dbReference>
<evidence type="ECO:0000256" key="7">
    <source>
        <dbReference type="PROSITE-ProRule" id="PRU01091"/>
    </source>
</evidence>
<dbReference type="CDD" id="cd00156">
    <property type="entry name" value="REC"/>
    <property type="match status" value="1"/>
</dbReference>